<dbReference type="Proteomes" id="UP000366872">
    <property type="component" value="Unassembled WGS sequence"/>
</dbReference>
<gene>
    <name evidence="2" type="ORF">PDESU_01195</name>
</gene>
<dbReference type="EMBL" id="CAAHFG010000001">
    <property type="protein sequence ID" value="VGO12642.1"/>
    <property type="molecule type" value="Genomic_DNA"/>
</dbReference>
<evidence type="ECO:0000313" key="3">
    <source>
        <dbReference type="Proteomes" id="UP000366872"/>
    </source>
</evidence>
<organism evidence="2 3">
    <name type="scientific">Pontiella desulfatans</name>
    <dbReference type="NCBI Taxonomy" id="2750659"/>
    <lineage>
        <taxon>Bacteria</taxon>
        <taxon>Pseudomonadati</taxon>
        <taxon>Kiritimatiellota</taxon>
        <taxon>Kiritimatiellia</taxon>
        <taxon>Kiritimatiellales</taxon>
        <taxon>Pontiellaceae</taxon>
        <taxon>Pontiella</taxon>
    </lineage>
</organism>
<dbReference type="Pfam" id="PF15931">
    <property type="entry name" value="DUF4747"/>
    <property type="match status" value="1"/>
</dbReference>
<dbReference type="InterPro" id="IPR031832">
    <property type="entry name" value="DUF4747"/>
</dbReference>
<sequence length="288" mass="33026">MGRERKVEVGAINIKTHPHSPMQYAELFEDVYEKEYLGKIRGSYYGIIGNMRCIEEGKPKAGLEGFFYRFMNLDPNAPWLNLESRKVLDKDAEGRPIIPDHIKPDLKRIPFVFFPKTHRLVFDRKTISPGSLQRLLESIFAHEAIIQEHGSVDVLVESSHESIERILKVHRKTKLTIKISKPNPDEGSDDEIRVLEKLGAQNADRLEHILATKEKDGLKPDDDTQILMRTARSNGVVFVEGKDEDGEKVEESTKEHPYTKTDSYNPDHLTLLEAVRRIAYDVVKEVLE</sequence>
<evidence type="ECO:0000256" key="1">
    <source>
        <dbReference type="SAM" id="MobiDB-lite"/>
    </source>
</evidence>
<proteinExistence type="predicted"/>
<reference evidence="2 3" key="1">
    <citation type="submission" date="2019-04" db="EMBL/GenBank/DDBJ databases">
        <authorList>
            <person name="Van Vliet M D."/>
        </authorList>
    </citation>
    <scope>NUCLEOTIDE SEQUENCE [LARGE SCALE GENOMIC DNA]</scope>
    <source>
        <strain evidence="2 3">F1</strain>
    </source>
</reference>
<protein>
    <recommendedName>
        <fullName evidence="4">DUF4747 domain-containing protein</fullName>
    </recommendedName>
</protein>
<accession>A0A6C2TYC5</accession>
<feature type="compositionally biased region" description="Basic and acidic residues" evidence="1">
    <location>
        <begin position="249"/>
        <end position="259"/>
    </location>
</feature>
<evidence type="ECO:0008006" key="4">
    <source>
        <dbReference type="Google" id="ProtNLM"/>
    </source>
</evidence>
<keyword evidence="3" id="KW-1185">Reference proteome</keyword>
<dbReference type="RefSeq" id="WP_136078287.1">
    <property type="nucleotide sequence ID" value="NZ_CAAHFG010000001.1"/>
</dbReference>
<evidence type="ECO:0000313" key="2">
    <source>
        <dbReference type="EMBL" id="VGO12642.1"/>
    </source>
</evidence>
<dbReference type="AlphaFoldDB" id="A0A6C2TYC5"/>
<name>A0A6C2TYC5_PONDE</name>
<feature type="region of interest" description="Disordered" evidence="1">
    <location>
        <begin position="241"/>
        <end position="265"/>
    </location>
</feature>